<dbReference type="PANTHER" id="PTHR44196">
    <property type="entry name" value="DEHYDROGENASE/REDUCTASE SDR FAMILY MEMBER 7B"/>
    <property type="match status" value="1"/>
</dbReference>
<organism evidence="4 5">
    <name type="scientific">Letharia lupina</name>
    <dbReference type="NCBI Taxonomy" id="560253"/>
    <lineage>
        <taxon>Eukaryota</taxon>
        <taxon>Fungi</taxon>
        <taxon>Dikarya</taxon>
        <taxon>Ascomycota</taxon>
        <taxon>Pezizomycotina</taxon>
        <taxon>Lecanoromycetes</taxon>
        <taxon>OSLEUM clade</taxon>
        <taxon>Lecanoromycetidae</taxon>
        <taxon>Lecanorales</taxon>
        <taxon>Lecanorineae</taxon>
        <taxon>Parmeliaceae</taxon>
        <taxon>Letharia</taxon>
    </lineage>
</organism>
<keyword evidence="2" id="KW-0560">Oxidoreductase</keyword>
<evidence type="ECO:0000256" key="2">
    <source>
        <dbReference type="ARBA" id="ARBA00023002"/>
    </source>
</evidence>
<dbReference type="EMBL" id="JACCJB010000021">
    <property type="protein sequence ID" value="KAF6219059.1"/>
    <property type="molecule type" value="Genomic_DNA"/>
</dbReference>
<dbReference type="PRINTS" id="PR00080">
    <property type="entry name" value="SDRFAMILY"/>
</dbReference>
<comment type="similarity">
    <text evidence="1 3">Belongs to the short-chain dehydrogenases/reductases (SDR) family.</text>
</comment>
<dbReference type="Gene3D" id="3.40.50.720">
    <property type="entry name" value="NAD(P)-binding Rossmann-like Domain"/>
    <property type="match status" value="1"/>
</dbReference>
<dbReference type="AlphaFoldDB" id="A0A8H6C8Z2"/>
<evidence type="ECO:0000256" key="3">
    <source>
        <dbReference type="RuleBase" id="RU000363"/>
    </source>
</evidence>
<dbReference type="CDD" id="cd05233">
    <property type="entry name" value="SDR_c"/>
    <property type="match status" value="1"/>
</dbReference>
<keyword evidence="5" id="KW-1185">Reference proteome</keyword>
<dbReference type="RefSeq" id="XP_037148494.1">
    <property type="nucleotide sequence ID" value="XM_037296512.1"/>
</dbReference>
<dbReference type="GeneID" id="59334009"/>
<dbReference type="PRINTS" id="PR00081">
    <property type="entry name" value="GDHRDH"/>
</dbReference>
<dbReference type="GO" id="GO:0016491">
    <property type="term" value="F:oxidoreductase activity"/>
    <property type="evidence" value="ECO:0007669"/>
    <property type="project" value="UniProtKB-KW"/>
</dbReference>
<gene>
    <name evidence="4" type="ORF">HO133_005603</name>
</gene>
<evidence type="ECO:0000256" key="1">
    <source>
        <dbReference type="ARBA" id="ARBA00006484"/>
    </source>
</evidence>
<reference evidence="4 5" key="1">
    <citation type="journal article" date="2020" name="Genomics">
        <title>Complete, high-quality genomes from long-read metagenomic sequencing of two wolf lichen thalli reveals enigmatic genome architecture.</title>
        <authorList>
            <person name="McKenzie S.K."/>
            <person name="Walston R.F."/>
            <person name="Allen J.L."/>
        </authorList>
    </citation>
    <scope>NUCLEOTIDE SEQUENCE [LARGE SCALE GENOMIC DNA]</scope>
    <source>
        <strain evidence="4">WasteWater1</strain>
    </source>
</reference>
<dbReference type="SUPFAM" id="SSF51735">
    <property type="entry name" value="NAD(P)-binding Rossmann-fold domains"/>
    <property type="match status" value="1"/>
</dbReference>
<evidence type="ECO:0000313" key="5">
    <source>
        <dbReference type="Proteomes" id="UP000593566"/>
    </source>
</evidence>
<dbReference type="InterPro" id="IPR036291">
    <property type="entry name" value="NAD(P)-bd_dom_sf"/>
</dbReference>
<proteinExistence type="inferred from homology"/>
<dbReference type="Pfam" id="PF00106">
    <property type="entry name" value="adh_short"/>
    <property type="match status" value="1"/>
</dbReference>
<dbReference type="GO" id="GO:0016020">
    <property type="term" value="C:membrane"/>
    <property type="evidence" value="ECO:0007669"/>
    <property type="project" value="TreeGrafter"/>
</dbReference>
<dbReference type="InterPro" id="IPR002347">
    <property type="entry name" value="SDR_fam"/>
</dbReference>
<sequence>MAEEQMPSNVANFVKTIHQDSYRAIDSATKSNLTGRNVFITGASKGIGRAIAIAYAKAGAAAIGLGARSEVLDLEEELREAAKKAGKSEPKVLTVKLDVEDRAMVESAAKKVEADFTRLDILVNNAGHLEPAVRIADSDPDEWWKTWTVNIRGPYLVTRSFLPLMLKGGDKQIVNVSSVGATLLLPGFSAYTTGKLAILRFSECINAEYGDQGVMAFSVHPGAVKTGTAMSMPEEMHGMLTDTPEMAGDTIVCLTQKRQEWLKGRYVSCTWDMPELFAMKDEIVAKDLLKIRMAVS</sequence>
<comment type="caution">
    <text evidence="4">The sequence shown here is derived from an EMBL/GenBank/DDBJ whole genome shotgun (WGS) entry which is preliminary data.</text>
</comment>
<name>A0A8H6C8Z2_9LECA</name>
<protein>
    <submittedName>
        <fullName evidence="4">Uncharacterized protein</fullName>
    </submittedName>
</protein>
<dbReference type="Proteomes" id="UP000593566">
    <property type="component" value="Unassembled WGS sequence"/>
</dbReference>
<evidence type="ECO:0000313" key="4">
    <source>
        <dbReference type="EMBL" id="KAF6219059.1"/>
    </source>
</evidence>
<dbReference type="PANTHER" id="PTHR44196:SF1">
    <property type="entry name" value="DEHYDROGENASE_REDUCTASE SDR FAMILY MEMBER 7B"/>
    <property type="match status" value="1"/>
</dbReference>
<accession>A0A8H6C8Z2</accession>